<dbReference type="Pfam" id="PF21089">
    <property type="entry name" value="PKS_DH_N"/>
    <property type="match status" value="1"/>
</dbReference>
<dbReference type="GO" id="GO:0005886">
    <property type="term" value="C:plasma membrane"/>
    <property type="evidence" value="ECO:0007669"/>
    <property type="project" value="TreeGrafter"/>
</dbReference>
<comment type="caution">
    <text evidence="10">The sequence shown here is derived from an EMBL/GenBank/DDBJ whole genome shotgun (WGS) entry which is preliminary data.</text>
</comment>
<dbReference type="CDD" id="cd08955">
    <property type="entry name" value="KR_2_FAS_SDR_x"/>
    <property type="match status" value="1"/>
</dbReference>
<feature type="region of interest" description="C-terminal hotdog fold" evidence="6">
    <location>
        <begin position="1044"/>
        <end position="1190"/>
    </location>
</feature>
<dbReference type="Pfam" id="PF22621">
    <property type="entry name" value="CurL-like_PKS_C"/>
    <property type="match status" value="1"/>
</dbReference>
<dbReference type="InterPro" id="IPR016035">
    <property type="entry name" value="Acyl_Trfase/lysoPLipase"/>
</dbReference>
<dbReference type="SMART" id="SM00827">
    <property type="entry name" value="PKS_AT"/>
    <property type="match status" value="1"/>
</dbReference>
<dbReference type="PROSITE" id="PS00606">
    <property type="entry name" value="KS3_1"/>
    <property type="match status" value="1"/>
</dbReference>
<dbReference type="GO" id="GO:0031177">
    <property type="term" value="F:phosphopantetheine binding"/>
    <property type="evidence" value="ECO:0007669"/>
    <property type="project" value="InterPro"/>
</dbReference>
<dbReference type="InterPro" id="IPR020841">
    <property type="entry name" value="PKS_Beta-ketoAc_synthase_dom"/>
</dbReference>
<organism evidence="10 11">
    <name type="scientific">Mycobacterium gordonae</name>
    <dbReference type="NCBI Taxonomy" id="1778"/>
    <lineage>
        <taxon>Bacteria</taxon>
        <taxon>Bacillati</taxon>
        <taxon>Actinomycetota</taxon>
        <taxon>Actinomycetes</taxon>
        <taxon>Mycobacteriales</taxon>
        <taxon>Mycobacteriaceae</taxon>
        <taxon>Mycobacterium</taxon>
    </lineage>
</organism>
<evidence type="ECO:0000313" key="10">
    <source>
        <dbReference type="EMBL" id="OBS02929.1"/>
    </source>
</evidence>
<dbReference type="InterPro" id="IPR036736">
    <property type="entry name" value="ACP-like_sf"/>
</dbReference>
<keyword evidence="5" id="KW-0511">Multifunctional enzyme</keyword>
<dbReference type="InterPro" id="IPR049900">
    <property type="entry name" value="PKS_mFAS_DH"/>
</dbReference>
<dbReference type="InterPro" id="IPR018201">
    <property type="entry name" value="Ketoacyl_synth_AS"/>
</dbReference>
<accession>A0A1A6BL30</accession>
<dbReference type="Pfam" id="PF14765">
    <property type="entry name" value="PS-DH"/>
    <property type="match status" value="1"/>
</dbReference>
<dbReference type="Gene3D" id="3.40.50.720">
    <property type="entry name" value="NAD(P)-binding Rossmann-like Domain"/>
    <property type="match status" value="1"/>
</dbReference>
<feature type="domain" description="PKS/mFAS DH" evidence="9">
    <location>
        <begin position="910"/>
        <end position="1190"/>
    </location>
</feature>
<evidence type="ECO:0000259" key="9">
    <source>
        <dbReference type="PROSITE" id="PS52019"/>
    </source>
</evidence>
<dbReference type="GO" id="GO:0004312">
    <property type="term" value="F:fatty acid synthase activity"/>
    <property type="evidence" value="ECO:0007669"/>
    <property type="project" value="TreeGrafter"/>
</dbReference>
<evidence type="ECO:0000259" key="7">
    <source>
        <dbReference type="PROSITE" id="PS50075"/>
    </source>
</evidence>
<dbReference type="InterPro" id="IPR013968">
    <property type="entry name" value="PKS_KR"/>
</dbReference>
<protein>
    <submittedName>
        <fullName evidence="10">Polyketide synthase</fullName>
    </submittedName>
</protein>
<reference evidence="10 11" key="1">
    <citation type="submission" date="2016-06" db="EMBL/GenBank/DDBJ databases">
        <authorList>
            <person name="Kjaerup R.B."/>
            <person name="Dalgaard T.S."/>
            <person name="Juul-Madsen H.R."/>
        </authorList>
    </citation>
    <scope>NUCLEOTIDE SEQUENCE [LARGE SCALE GENOMIC DNA]</scope>
    <source>
        <strain evidence="10 11">1245752.6</strain>
    </source>
</reference>
<dbReference type="InterPro" id="IPR049552">
    <property type="entry name" value="PKS_DH_N"/>
</dbReference>
<dbReference type="Pfam" id="PF00109">
    <property type="entry name" value="ketoacyl-synt"/>
    <property type="match status" value="1"/>
</dbReference>
<dbReference type="PROSITE" id="PS52019">
    <property type="entry name" value="PKS_MFAS_DH"/>
    <property type="match status" value="1"/>
</dbReference>
<dbReference type="InterPro" id="IPR042104">
    <property type="entry name" value="PKS_dehydratase_sf"/>
</dbReference>
<name>A0A1A6BL30_MYCGO</name>
<dbReference type="InterPro" id="IPR014030">
    <property type="entry name" value="Ketoacyl_synth_N"/>
</dbReference>
<dbReference type="InterPro" id="IPR016036">
    <property type="entry name" value="Malonyl_transacylase_ACP-bd"/>
</dbReference>
<dbReference type="GO" id="GO:0006633">
    <property type="term" value="P:fatty acid biosynthetic process"/>
    <property type="evidence" value="ECO:0007669"/>
    <property type="project" value="InterPro"/>
</dbReference>
<feature type="domain" description="Carrier" evidence="7">
    <location>
        <begin position="1727"/>
        <end position="1801"/>
    </location>
</feature>
<dbReference type="InterPro" id="IPR014031">
    <property type="entry name" value="Ketoacyl_synth_C"/>
</dbReference>
<keyword evidence="1" id="KW-0596">Phosphopantetheine</keyword>
<dbReference type="InterPro" id="IPR009081">
    <property type="entry name" value="PP-bd_ACP"/>
</dbReference>
<dbReference type="InterPro" id="IPR050091">
    <property type="entry name" value="PKS_NRPS_Biosynth_Enz"/>
</dbReference>
<dbReference type="Gene3D" id="3.30.70.3290">
    <property type="match status" value="1"/>
</dbReference>
<evidence type="ECO:0000256" key="6">
    <source>
        <dbReference type="PROSITE-ProRule" id="PRU01363"/>
    </source>
</evidence>
<dbReference type="PANTHER" id="PTHR43775">
    <property type="entry name" value="FATTY ACID SYNTHASE"/>
    <property type="match status" value="1"/>
</dbReference>
<dbReference type="InterPro" id="IPR049551">
    <property type="entry name" value="PKS_DH_C"/>
</dbReference>
<feature type="region of interest" description="N-terminal hotdog fold" evidence="6">
    <location>
        <begin position="910"/>
        <end position="1031"/>
    </location>
</feature>
<dbReference type="GO" id="GO:0004315">
    <property type="term" value="F:3-oxoacyl-[acyl-carrier-protein] synthase activity"/>
    <property type="evidence" value="ECO:0007669"/>
    <property type="project" value="InterPro"/>
</dbReference>
<dbReference type="SMART" id="SM00822">
    <property type="entry name" value="PKS_KR"/>
    <property type="match status" value="1"/>
</dbReference>
<dbReference type="InterPro" id="IPR016039">
    <property type="entry name" value="Thiolase-like"/>
</dbReference>
<gene>
    <name evidence="10" type="ORF">A9W98_12255</name>
</gene>
<dbReference type="Pfam" id="PF00550">
    <property type="entry name" value="PP-binding"/>
    <property type="match status" value="1"/>
</dbReference>
<feature type="domain" description="Ketosynthase family 3 (KS3)" evidence="8">
    <location>
        <begin position="10"/>
        <end position="437"/>
    </location>
</feature>
<dbReference type="SUPFAM" id="SSF51735">
    <property type="entry name" value="NAD(P)-binding Rossmann-fold domains"/>
    <property type="match status" value="2"/>
</dbReference>
<dbReference type="Pfam" id="PF08659">
    <property type="entry name" value="KR"/>
    <property type="match status" value="1"/>
</dbReference>
<evidence type="ECO:0000256" key="1">
    <source>
        <dbReference type="ARBA" id="ARBA00022450"/>
    </source>
</evidence>
<evidence type="ECO:0000256" key="3">
    <source>
        <dbReference type="ARBA" id="ARBA00022679"/>
    </source>
</evidence>
<feature type="active site" description="Proton acceptor; for dehydratase activity" evidence="6">
    <location>
        <position position="939"/>
    </location>
</feature>
<evidence type="ECO:0000313" key="11">
    <source>
        <dbReference type="Proteomes" id="UP000093757"/>
    </source>
</evidence>
<evidence type="ECO:0000256" key="2">
    <source>
        <dbReference type="ARBA" id="ARBA00022553"/>
    </source>
</evidence>
<dbReference type="PROSITE" id="PS50075">
    <property type="entry name" value="CARRIER"/>
    <property type="match status" value="1"/>
</dbReference>
<keyword evidence="4" id="KW-0521">NADP</keyword>
<dbReference type="Gene3D" id="3.40.366.10">
    <property type="entry name" value="Malonyl-Coenzyme A Acyl Carrier Protein, domain 2"/>
    <property type="match status" value="1"/>
</dbReference>
<dbReference type="Gene3D" id="3.40.47.10">
    <property type="match status" value="1"/>
</dbReference>
<evidence type="ECO:0000256" key="5">
    <source>
        <dbReference type="ARBA" id="ARBA00023268"/>
    </source>
</evidence>
<dbReference type="InterPro" id="IPR020807">
    <property type="entry name" value="PKS_DH"/>
</dbReference>
<sequence length="1856" mass="199202">MNMRAEQGTREPLAVVGIGCRFPGGADTPQEFWTLLCSGTDATCVVPETRWNADKYHDPNPAKVGKMVTRRGGFLPEIDKFDPQFFGISPREANLLDPQQRLMLQTTWEALEDGGIPADDLAGTDVGVFIGGFTLDYQLLQNQGRTSRYRFKTHSATGMMMTMLANRISFTFDFRGPSMTVDTACSSSLVAVHLAAQSIWNGECHLALAGGVNIMVGPNTAIAESKSGFLSPDGRCKAFDESADGYARGEGGAVVVIKPLDQALRAGDEIYAQILGTAVSQDGHTDSITVPSEAAQQAAITTALQRAGVRPDEIGYVEAHGTGTPVGDPVEMQALASALAADRPATSPLLIGSVKTNIGHLEAGAGVAGLIKTALVLKHGYIPANLHLKNPSGRIPLAELNIDIPRTGRQFPAGKPRLAGVNSFGFGGTNAHVVLAEPPSGTGASVPSGRPPLAVLPISARNEDALLATAQNLAQHLRAHPDLTLRDLGYTLGRRRSHLNYRRALVADSVADARDQLQALADGGQIAVQRIQPTTPKLAFVCTGMGPQWWKMCRGLLDVYPAFTESIMRSDRELSRYTDWSLIDELLADESRSRMAQTAIAQPANFAIQVALAAQLGQWGIRPDALIGHSAGEVAAHHLAGLLTFEDAVQVIYHRSRLQQRTTGLGRMLAVGLGADVLVHTLDDKARDEIGRRVSIAAINSPSAVTIAGDSDVLDDIAAQLDDAKAFNRFLNVQVPYHTHYMDAVKDDLRSALQGLSSDNATIPLYSTVTGELLERYTAGAAYWWQNTRATVLFEPAVRRMLEDGYTHFVELGPHPVLASSLVEIAGSQNTDRKTDVVVIAAQRRDDDDARTLMNCVGALHCHGHPIAWGALYPGGGARLLKLPGYPWQSKRFWNETQEAVEDLHYNPIHPLLGQPVSAVHPTWEVELSTAMAPFLADHQVQGSTVVPGAAFVEMALAAAQTTYGSSNHCVDNLVLKRALILDETCDPVLRTTLNQDTGTLEFAAFTATRDGELQWAITATAELNTRPRTSGPGRTDTAQDGELVTTLSGEEFYDRTRAVGFAYGEAFQTVTKLTCGDGWATAAISIPAPITAELDRYGFHPALIDGAFQTLFGANILGQDADQSPYLPTRIRRSVIYGSPRENMTAHVSVVSATRELIESDITITDGSGQPLAVFTGFTVESLSASSRLSPERIDKGLYEIHWEAIEDTGHEDTGHNQENAAHERGWLVLVDNAGVGAEVVEQLRRRGQRVHAVERRSGAALTEVDGGYAVDPEHPAQLRQLLAAYVQRADDFAGVVNCWPLDVADGSETDCQAGLFAILRLVKALAEHDTVRPRLYLITGNAQPAPGTSTLAVDQAPVWGLGRVIGHQEFANQWGGLLDIDDADAPAQNAARICEHLLADDPEDQVAIRGETSYVPRLRLCGGLTRPFPTKLTSDATYVVTGGGGALGRIVATYLAERGARHIALLSRTEVPSREGWPALARNSAHYATVDTIQTIERFGAQVITASVDITDADQVQAWLRNHIRAGGRPVRGVIHAAGSVDDQLLVNMSEADFATVLAPKITGTRVLHNAFRGCDLEFFVMFGSAGSVIASPGQGNYAAGNAFLDAFAHYRQAHGLPALTIGWGPWSVGMVEELKLEKVYAQRGIELITPAAGTRILDRLINQQTPNVVAISADWRRARTAGIGAELPRMFSELGTAETGPDPADSQSSVLEFLSAIPDSDRLDAVAGHVRQIAAAVFDLGVGDIGLDDTLNDIGLDSMMAMDFRVRLNSMFVIDLPVLELLRGVTVNSLAARILAELALPGADAAAPGNQTSEPAVADDDVERLLEQLSEAELRQLLAELEEGERHAGGTSS</sequence>
<evidence type="ECO:0000256" key="4">
    <source>
        <dbReference type="ARBA" id="ARBA00022857"/>
    </source>
</evidence>
<dbReference type="PROSITE" id="PS52004">
    <property type="entry name" value="KS3_2"/>
    <property type="match status" value="1"/>
</dbReference>
<dbReference type="CDD" id="cd00833">
    <property type="entry name" value="PKS"/>
    <property type="match status" value="1"/>
</dbReference>
<dbReference type="SMART" id="SM00826">
    <property type="entry name" value="PKS_DH"/>
    <property type="match status" value="1"/>
</dbReference>
<dbReference type="Pfam" id="PF00698">
    <property type="entry name" value="Acyl_transf_1"/>
    <property type="match status" value="1"/>
</dbReference>
<dbReference type="FunFam" id="3.40.47.10:FF:000019">
    <property type="entry name" value="Polyketide synthase type I"/>
    <property type="match status" value="1"/>
</dbReference>
<proteinExistence type="predicted"/>
<dbReference type="InterPro" id="IPR036291">
    <property type="entry name" value="NAD(P)-bd_dom_sf"/>
</dbReference>
<dbReference type="SMART" id="SM00825">
    <property type="entry name" value="PKS_KS"/>
    <property type="match status" value="1"/>
</dbReference>
<dbReference type="Gene3D" id="1.10.1200.10">
    <property type="entry name" value="ACP-like"/>
    <property type="match status" value="1"/>
</dbReference>
<dbReference type="PANTHER" id="PTHR43775:SF37">
    <property type="entry name" value="SI:DKEY-61P9.11"/>
    <property type="match status" value="1"/>
</dbReference>
<dbReference type="SUPFAM" id="SSF52151">
    <property type="entry name" value="FabD/lysophospholipase-like"/>
    <property type="match status" value="1"/>
</dbReference>
<feature type="active site" description="Proton donor; for dehydratase activity" evidence="6">
    <location>
        <position position="1106"/>
    </location>
</feature>
<dbReference type="SUPFAM" id="SSF55048">
    <property type="entry name" value="Probable ACP-binding domain of malonyl-CoA ACP transacylase"/>
    <property type="match status" value="1"/>
</dbReference>
<dbReference type="InterPro" id="IPR014043">
    <property type="entry name" value="Acyl_transferase_dom"/>
</dbReference>
<dbReference type="GO" id="GO:0071770">
    <property type="term" value="P:DIM/DIP cell wall layer assembly"/>
    <property type="evidence" value="ECO:0007669"/>
    <property type="project" value="TreeGrafter"/>
</dbReference>
<dbReference type="SUPFAM" id="SSF47336">
    <property type="entry name" value="ACP-like"/>
    <property type="match status" value="1"/>
</dbReference>
<dbReference type="GO" id="GO:0005737">
    <property type="term" value="C:cytoplasm"/>
    <property type="evidence" value="ECO:0007669"/>
    <property type="project" value="TreeGrafter"/>
</dbReference>
<dbReference type="EMBL" id="MAEM01000123">
    <property type="protein sequence ID" value="OBS02929.1"/>
    <property type="molecule type" value="Genomic_DNA"/>
</dbReference>
<dbReference type="SMART" id="SM00823">
    <property type="entry name" value="PKS_PP"/>
    <property type="match status" value="1"/>
</dbReference>
<keyword evidence="3" id="KW-0808">Transferase</keyword>
<dbReference type="Proteomes" id="UP000093757">
    <property type="component" value="Unassembled WGS sequence"/>
</dbReference>
<keyword evidence="2" id="KW-0597">Phosphoprotein</keyword>
<dbReference type="InterPro" id="IPR057326">
    <property type="entry name" value="KR_dom"/>
</dbReference>
<evidence type="ECO:0000259" key="8">
    <source>
        <dbReference type="PROSITE" id="PS52004"/>
    </source>
</evidence>
<dbReference type="SUPFAM" id="SSF53901">
    <property type="entry name" value="Thiolase-like"/>
    <property type="match status" value="1"/>
</dbReference>
<dbReference type="InterPro" id="IPR001227">
    <property type="entry name" value="Ac_transferase_dom_sf"/>
</dbReference>
<dbReference type="InterPro" id="IPR020806">
    <property type="entry name" value="PKS_PP-bd"/>
</dbReference>
<dbReference type="Gene3D" id="3.10.129.110">
    <property type="entry name" value="Polyketide synthase dehydratase"/>
    <property type="match status" value="1"/>
</dbReference>
<dbReference type="Pfam" id="PF02801">
    <property type="entry name" value="Ketoacyl-synt_C"/>
    <property type="match status" value="1"/>
</dbReference>